<accession>A0A1H5Y2K0</accession>
<sequence>MPLDTKPVSWRKSSHSSMDENSQCVEVAALPIPPSATWRKSAHSSMDENSMCVEIVTLPIGPSPSEWHKSSRSGGEDHAMCVEVAASGVTVAVRDSKDPDGPYLTFAPDQWRALAERIRQGRLDLP</sequence>
<gene>
    <name evidence="3" type="ORF">SAMN04489712_103514</name>
</gene>
<feature type="domain" description="DUF397" evidence="2">
    <location>
        <begin position="66"/>
        <end position="119"/>
    </location>
</feature>
<dbReference type="Proteomes" id="UP000236723">
    <property type="component" value="Unassembled WGS sequence"/>
</dbReference>
<reference evidence="4" key="1">
    <citation type="submission" date="2016-10" db="EMBL/GenBank/DDBJ databases">
        <authorList>
            <person name="Varghese N."/>
            <person name="Submissions S."/>
        </authorList>
    </citation>
    <scope>NUCLEOTIDE SEQUENCE [LARGE SCALE GENOMIC DNA]</scope>
    <source>
        <strain evidence="4">DSM 43163</strain>
    </source>
</reference>
<dbReference type="InterPro" id="IPR007278">
    <property type="entry name" value="DUF397"/>
</dbReference>
<organism evidence="3 4">
    <name type="scientific">Thermomonospora echinospora</name>
    <dbReference type="NCBI Taxonomy" id="1992"/>
    <lineage>
        <taxon>Bacteria</taxon>
        <taxon>Bacillati</taxon>
        <taxon>Actinomycetota</taxon>
        <taxon>Actinomycetes</taxon>
        <taxon>Streptosporangiales</taxon>
        <taxon>Thermomonosporaceae</taxon>
        <taxon>Thermomonospora</taxon>
    </lineage>
</organism>
<proteinExistence type="predicted"/>
<evidence type="ECO:0000256" key="1">
    <source>
        <dbReference type="SAM" id="MobiDB-lite"/>
    </source>
</evidence>
<name>A0A1H5Y2K0_9ACTN</name>
<evidence type="ECO:0000313" key="3">
    <source>
        <dbReference type="EMBL" id="SEG17917.1"/>
    </source>
</evidence>
<dbReference type="AlphaFoldDB" id="A0A1H5Y2K0"/>
<keyword evidence="4" id="KW-1185">Reference proteome</keyword>
<protein>
    <recommendedName>
        <fullName evidence="2">DUF397 domain-containing protein</fullName>
    </recommendedName>
</protein>
<feature type="region of interest" description="Disordered" evidence="1">
    <location>
        <begin position="1"/>
        <end position="22"/>
    </location>
</feature>
<dbReference type="EMBL" id="FNVO01000003">
    <property type="protein sequence ID" value="SEG17917.1"/>
    <property type="molecule type" value="Genomic_DNA"/>
</dbReference>
<dbReference type="Pfam" id="PF04149">
    <property type="entry name" value="DUF397"/>
    <property type="match status" value="2"/>
</dbReference>
<dbReference type="RefSeq" id="WP_160146941.1">
    <property type="nucleotide sequence ID" value="NZ_FNVO01000003.1"/>
</dbReference>
<evidence type="ECO:0000313" key="4">
    <source>
        <dbReference type="Proteomes" id="UP000236723"/>
    </source>
</evidence>
<feature type="domain" description="DUF397" evidence="2">
    <location>
        <begin position="9"/>
        <end position="31"/>
    </location>
</feature>
<evidence type="ECO:0000259" key="2">
    <source>
        <dbReference type="Pfam" id="PF04149"/>
    </source>
</evidence>
<dbReference type="OrthoDB" id="4570646at2"/>